<accession>A0A6S6YIU3</accession>
<proteinExistence type="predicted"/>
<keyword evidence="3" id="KW-1185">Reference proteome</keyword>
<dbReference type="Pfam" id="PF24072">
    <property type="entry name" value="T7_gp14"/>
    <property type="match status" value="1"/>
</dbReference>
<feature type="signal peptide" evidence="1">
    <location>
        <begin position="1"/>
        <end position="18"/>
    </location>
</feature>
<keyword evidence="1" id="KW-0732">Signal</keyword>
<evidence type="ECO:0008006" key="4">
    <source>
        <dbReference type="Google" id="ProtNLM"/>
    </source>
</evidence>
<protein>
    <recommendedName>
        <fullName evidence="4">Phage protein</fullName>
    </recommendedName>
</protein>
<evidence type="ECO:0000256" key="1">
    <source>
        <dbReference type="SAM" id="SignalP"/>
    </source>
</evidence>
<name>A0A6S6YIU3_9BURK</name>
<dbReference type="InterPro" id="IPR038996">
    <property type="entry name" value="Gp14"/>
</dbReference>
<gene>
    <name evidence="2" type="ORF">LMG3431_00055</name>
</gene>
<dbReference type="AlphaFoldDB" id="A0A6S6YIU3"/>
<dbReference type="EMBL" id="CADIJX010000001">
    <property type="protein sequence ID" value="CAB3624707.1"/>
    <property type="molecule type" value="Genomic_DNA"/>
</dbReference>
<reference evidence="2 3" key="1">
    <citation type="submission" date="2020-04" db="EMBL/GenBank/DDBJ databases">
        <authorList>
            <person name="De Canck E."/>
        </authorList>
    </citation>
    <scope>NUCLEOTIDE SEQUENCE [LARGE SCALE GENOMIC DNA]</scope>
    <source>
        <strain evidence="2 3">LMG 3431</strain>
    </source>
</reference>
<evidence type="ECO:0000313" key="3">
    <source>
        <dbReference type="Proteomes" id="UP000494108"/>
    </source>
</evidence>
<organism evidence="2 3">
    <name type="scientific">Achromobacter pestifer</name>
    <dbReference type="NCBI Taxonomy" id="1353889"/>
    <lineage>
        <taxon>Bacteria</taxon>
        <taxon>Pseudomonadati</taxon>
        <taxon>Pseudomonadota</taxon>
        <taxon>Betaproteobacteria</taxon>
        <taxon>Burkholderiales</taxon>
        <taxon>Alcaligenaceae</taxon>
        <taxon>Achromobacter</taxon>
    </lineage>
</organism>
<dbReference type="Proteomes" id="UP000494108">
    <property type="component" value="Unassembled WGS sequence"/>
</dbReference>
<evidence type="ECO:0000313" key="2">
    <source>
        <dbReference type="EMBL" id="CAB3624707.1"/>
    </source>
</evidence>
<sequence>MCVAAAPYMMLAASAASAVGSANSASAQQAGINYQADVAANNAQIAEWQAQDAIRQGQEQEQQSRLQYATTKSTQRAALAANGVALDEGSAVDILTSTDYTNELDASTIQANAARSAWGYRTQGTNYSDNAAALRAGAGAISPGSAAGLSLLGNAGQVSQSWYQYSKVSK</sequence>
<dbReference type="RefSeq" id="WP_175172426.1">
    <property type="nucleotide sequence ID" value="NZ_CADIJX010000001.1"/>
</dbReference>
<feature type="chain" id="PRO_5028963711" description="Phage protein" evidence="1">
    <location>
        <begin position="19"/>
        <end position="170"/>
    </location>
</feature>